<dbReference type="PIRSF" id="PIRSF036428">
    <property type="entry name" value="CobL"/>
    <property type="match status" value="1"/>
</dbReference>
<name>A0A5B2X6K4_9PSEU</name>
<dbReference type="InterPro" id="IPR014008">
    <property type="entry name" value="Cbl_synth_MTase_CbiT"/>
</dbReference>
<dbReference type="NCBIfam" id="TIGR02469">
    <property type="entry name" value="CbiT"/>
    <property type="match status" value="1"/>
</dbReference>
<dbReference type="GO" id="GO:0009236">
    <property type="term" value="P:cobalamin biosynthetic process"/>
    <property type="evidence" value="ECO:0007669"/>
    <property type="project" value="UniProtKB-UniPathway"/>
</dbReference>
<dbReference type="PANTHER" id="PTHR43182:SF1">
    <property type="entry name" value="COBALT-PRECORRIN-7 C(5)-METHYLTRANSFERASE"/>
    <property type="match status" value="1"/>
</dbReference>
<dbReference type="GO" id="GO:0032259">
    <property type="term" value="P:methylation"/>
    <property type="evidence" value="ECO:0007669"/>
    <property type="project" value="UniProtKB-KW"/>
</dbReference>
<reference evidence="7 8" key="2">
    <citation type="submission" date="2019-09" db="EMBL/GenBank/DDBJ databases">
        <authorList>
            <person name="Jin C."/>
        </authorList>
    </citation>
    <scope>NUCLEOTIDE SEQUENCE [LARGE SCALE GENOMIC DNA]</scope>
    <source>
        <strain evidence="7 8">AN110305</strain>
    </source>
</reference>
<accession>A0A5B2X6K4</accession>
<dbReference type="InterPro" id="IPR014777">
    <property type="entry name" value="4pyrrole_Mease_sub1"/>
</dbReference>
<proteinExistence type="predicted"/>
<dbReference type="OrthoDB" id="9787825at2"/>
<keyword evidence="8" id="KW-1185">Reference proteome</keyword>
<reference evidence="7 8" key="1">
    <citation type="submission" date="2019-09" db="EMBL/GenBank/DDBJ databases">
        <title>Goodfellowia gen. nov., a new genus of the Pseudonocardineae related to Actinoalloteichus, containing Goodfellowia coeruleoviolacea gen. nov., comb. nov. gen. nov., comb. nov.</title>
        <authorList>
            <person name="Labeda D."/>
        </authorList>
    </citation>
    <scope>NUCLEOTIDE SEQUENCE [LARGE SCALE GENOMIC DNA]</scope>
    <source>
        <strain evidence="7 8">AN110305</strain>
    </source>
</reference>
<evidence type="ECO:0000256" key="5">
    <source>
        <dbReference type="ARBA" id="ARBA00022691"/>
    </source>
</evidence>
<dbReference type="InterPro" id="IPR050714">
    <property type="entry name" value="Cobalamin_biosynth_MTase"/>
</dbReference>
<comment type="pathway">
    <text evidence="1">Cofactor biosynthesis; adenosylcobalamin biosynthesis.</text>
</comment>
<protein>
    <submittedName>
        <fullName evidence="7">Precorrin-6y C5,15-methyltransferase (Decarboxylating) subunit CbiE</fullName>
    </submittedName>
</protein>
<dbReference type="EMBL" id="VUOB01000041">
    <property type="protein sequence ID" value="KAA2258562.1"/>
    <property type="molecule type" value="Genomic_DNA"/>
</dbReference>
<keyword evidence="2" id="KW-0169">Cobalamin biosynthesis</keyword>
<dbReference type="InterPro" id="IPR029063">
    <property type="entry name" value="SAM-dependent_MTases_sf"/>
</dbReference>
<dbReference type="InterPro" id="IPR006365">
    <property type="entry name" value="Cbl_synth_CobL"/>
</dbReference>
<evidence type="ECO:0000256" key="2">
    <source>
        <dbReference type="ARBA" id="ARBA00022573"/>
    </source>
</evidence>
<keyword evidence="5" id="KW-0949">S-adenosyl-L-methionine</keyword>
<evidence type="ECO:0000313" key="8">
    <source>
        <dbReference type="Proteomes" id="UP000323454"/>
    </source>
</evidence>
<dbReference type="NCBIfam" id="TIGR02467">
    <property type="entry name" value="CbiE"/>
    <property type="match status" value="1"/>
</dbReference>
<dbReference type="RefSeq" id="WP_149851558.1">
    <property type="nucleotide sequence ID" value="NZ_VUOB01000041.1"/>
</dbReference>
<evidence type="ECO:0000256" key="1">
    <source>
        <dbReference type="ARBA" id="ARBA00004953"/>
    </source>
</evidence>
<dbReference type="InterPro" id="IPR035996">
    <property type="entry name" value="4pyrrol_Methylase_sf"/>
</dbReference>
<feature type="domain" description="Tetrapyrrole methylase" evidence="6">
    <location>
        <begin position="12"/>
        <end position="177"/>
    </location>
</feature>
<dbReference type="Proteomes" id="UP000323454">
    <property type="component" value="Unassembled WGS sequence"/>
</dbReference>
<dbReference type="Gene3D" id="3.40.1010.10">
    <property type="entry name" value="Cobalt-precorrin-4 Transmethylase, Domain 1"/>
    <property type="match status" value="1"/>
</dbReference>
<dbReference type="InterPro" id="IPR012818">
    <property type="entry name" value="CbiE"/>
</dbReference>
<dbReference type="UniPathway" id="UPA00148"/>
<evidence type="ECO:0000313" key="7">
    <source>
        <dbReference type="EMBL" id="KAA2258562.1"/>
    </source>
</evidence>
<keyword evidence="3 7" id="KW-0489">Methyltransferase</keyword>
<evidence type="ECO:0000256" key="4">
    <source>
        <dbReference type="ARBA" id="ARBA00022679"/>
    </source>
</evidence>
<dbReference type="PANTHER" id="PTHR43182">
    <property type="entry name" value="COBALT-PRECORRIN-6B C(15)-METHYLTRANSFERASE (DECARBOXYLATING)"/>
    <property type="match status" value="1"/>
</dbReference>
<dbReference type="InterPro" id="IPR000878">
    <property type="entry name" value="4pyrrol_Mease"/>
</dbReference>
<dbReference type="SUPFAM" id="SSF53335">
    <property type="entry name" value="S-adenosyl-L-methionine-dependent methyltransferases"/>
    <property type="match status" value="1"/>
</dbReference>
<dbReference type="GO" id="GO:0008276">
    <property type="term" value="F:protein methyltransferase activity"/>
    <property type="evidence" value="ECO:0007669"/>
    <property type="project" value="InterPro"/>
</dbReference>
<gene>
    <name evidence="7" type="primary">cbiE</name>
    <name evidence="7" type="ORF">F0L68_22150</name>
</gene>
<dbReference type="Pfam" id="PF00590">
    <property type="entry name" value="TP_methylase"/>
    <property type="match status" value="1"/>
</dbReference>
<dbReference type="CDD" id="cd11644">
    <property type="entry name" value="Precorrin-6Y-MT"/>
    <property type="match status" value="1"/>
</dbReference>
<comment type="caution">
    <text evidence="7">The sequence shown here is derived from an EMBL/GenBank/DDBJ whole genome shotgun (WGS) entry which is preliminary data.</text>
</comment>
<organism evidence="7 8">
    <name type="scientific">Solihabitans fulvus</name>
    <dbReference type="NCBI Taxonomy" id="1892852"/>
    <lineage>
        <taxon>Bacteria</taxon>
        <taxon>Bacillati</taxon>
        <taxon>Actinomycetota</taxon>
        <taxon>Actinomycetes</taxon>
        <taxon>Pseudonocardiales</taxon>
        <taxon>Pseudonocardiaceae</taxon>
        <taxon>Solihabitans</taxon>
    </lineage>
</organism>
<evidence type="ECO:0000259" key="6">
    <source>
        <dbReference type="Pfam" id="PF00590"/>
    </source>
</evidence>
<keyword evidence="4 7" id="KW-0808">Transferase</keyword>
<dbReference type="Gene3D" id="3.30.950.10">
    <property type="entry name" value="Methyltransferase, Cobalt-precorrin-4 Transmethylase, Domain 2"/>
    <property type="match status" value="1"/>
</dbReference>
<dbReference type="AlphaFoldDB" id="A0A5B2X6K4"/>
<evidence type="ECO:0000256" key="3">
    <source>
        <dbReference type="ARBA" id="ARBA00022603"/>
    </source>
</evidence>
<sequence length="397" mass="40598">MTVAVIGVDGTNLPPGAADLLRAARLVVGGRRHLDAHAPTGTRRIELGALEPALAELAAFDGPAVVLASGDPGYFGIVRSLRERGLPVAVLPAVSSVQRLAAAVGRSWDDVTVVSAHGRDLRPALNVCRARPAVAVLTAPGSGPAELAAGLAGWRRTLVVAEDFGGPHEQLSTVDLAAAEERSWREPNVVLCLADPELVPARGWFGGGEPVPPDGGWALPEDQFAHRDGMVTKAEVRALALARLAPRPGTLVWDVGAGSGSVAVECARFGAAVVAVERDPAQCERIGANAAAHGVDVRVVRAPAPAGLAGLPGPDAVFVGGGGPDVVSACARVGAARVVVALAAVDRVPHARDALREAGYRVDGCQLSSARFAELPGGATRLAAINPVTLLWGVRKP</sequence>
<dbReference type="Gene3D" id="3.40.50.150">
    <property type="entry name" value="Vaccinia Virus protein VP39"/>
    <property type="match status" value="1"/>
</dbReference>
<dbReference type="SUPFAM" id="SSF53790">
    <property type="entry name" value="Tetrapyrrole methylase"/>
    <property type="match status" value="1"/>
</dbReference>
<dbReference type="InterPro" id="IPR014776">
    <property type="entry name" value="4pyrrole_Mease_sub2"/>
</dbReference>